<dbReference type="Gene3D" id="2.20.100.10">
    <property type="entry name" value="Thrombospondin type-1 (TSP1) repeat"/>
    <property type="match status" value="1"/>
</dbReference>
<gene>
    <name evidence="4" type="ORF">ABMA28_006344</name>
</gene>
<accession>A0ABD0SKV3</accession>
<protein>
    <submittedName>
        <fullName evidence="4">Uncharacterized protein</fullName>
    </submittedName>
</protein>
<feature type="region of interest" description="Disordered" evidence="3">
    <location>
        <begin position="86"/>
        <end position="116"/>
    </location>
</feature>
<dbReference type="Pfam" id="PF00090">
    <property type="entry name" value="TSP_1"/>
    <property type="match status" value="1"/>
</dbReference>
<name>A0ABD0SKV3_LOXSC</name>
<comment type="subcellular location">
    <subcellularLocation>
        <location evidence="1">Secreted</location>
    </subcellularLocation>
</comment>
<feature type="compositionally biased region" description="Basic residues" evidence="3">
    <location>
        <begin position="87"/>
        <end position="99"/>
    </location>
</feature>
<dbReference type="PANTHER" id="PTHR13723:SF317">
    <property type="entry name" value="ADAMTS_ADAMTS-LIKE SPACER 1 DOMAIN-CONTAINING PROTEIN"/>
    <property type="match status" value="1"/>
</dbReference>
<dbReference type="SMART" id="SM00209">
    <property type="entry name" value="TSP1"/>
    <property type="match status" value="1"/>
</dbReference>
<proteinExistence type="predicted"/>
<dbReference type="EMBL" id="JBEDNZ010000019">
    <property type="protein sequence ID" value="KAL0820479.1"/>
    <property type="molecule type" value="Genomic_DNA"/>
</dbReference>
<dbReference type="InterPro" id="IPR000884">
    <property type="entry name" value="TSP1_rpt"/>
</dbReference>
<reference evidence="4 5" key="1">
    <citation type="submission" date="2024-06" db="EMBL/GenBank/DDBJ databases">
        <title>A chromosome-level genome assembly of beet webworm, Loxostege sticticalis.</title>
        <authorList>
            <person name="Zhang Y."/>
        </authorList>
    </citation>
    <scope>NUCLEOTIDE SEQUENCE [LARGE SCALE GENOMIC DNA]</scope>
    <source>
        <strain evidence="4">AQ028</strain>
        <tissue evidence="4">Male pupae</tissue>
    </source>
</reference>
<evidence type="ECO:0000256" key="3">
    <source>
        <dbReference type="SAM" id="MobiDB-lite"/>
    </source>
</evidence>
<evidence type="ECO:0000313" key="5">
    <source>
        <dbReference type="Proteomes" id="UP001549921"/>
    </source>
</evidence>
<sequence>MGTIFDRRYLQNALFVPRLFAVQLKDSVTHAQSSSTEVGRPMARTTLARANATIYAWSAWGAWSPCSRTCGGGVSVQERQCLPRAPARMRRSRKRRKLSRSTELARRARSAVKPAADPDCPGLGRRYHECNTAVSITVVICFTSQACAVKPAADPDCPGLGRRYHECNTAVSITVVICFTSQACAVKPAADPDCPGLRRRYDECNTAVSITGVICYTSQASAVKSAADPDCPGLGGATTSATLRRVRDRRATRAPSSARFTTEGLSVVTSTLGCRMLMVTHPAPSTADHVGSSSTHHWRWSPMGHPAPGLASGRYVYKALV</sequence>
<evidence type="ECO:0000256" key="2">
    <source>
        <dbReference type="ARBA" id="ARBA00022525"/>
    </source>
</evidence>
<dbReference type="GO" id="GO:0005576">
    <property type="term" value="C:extracellular region"/>
    <property type="evidence" value="ECO:0007669"/>
    <property type="project" value="UniProtKB-SubCell"/>
</dbReference>
<dbReference type="PANTHER" id="PTHR13723">
    <property type="entry name" value="ADAMTS A DISINTEGRIN AND METALLOPROTEASE WITH THROMBOSPONDIN MOTIFS PROTEASE"/>
    <property type="match status" value="1"/>
</dbReference>
<evidence type="ECO:0000256" key="1">
    <source>
        <dbReference type="ARBA" id="ARBA00004613"/>
    </source>
</evidence>
<organism evidence="4 5">
    <name type="scientific">Loxostege sticticalis</name>
    <name type="common">Beet webworm moth</name>
    <dbReference type="NCBI Taxonomy" id="481309"/>
    <lineage>
        <taxon>Eukaryota</taxon>
        <taxon>Metazoa</taxon>
        <taxon>Ecdysozoa</taxon>
        <taxon>Arthropoda</taxon>
        <taxon>Hexapoda</taxon>
        <taxon>Insecta</taxon>
        <taxon>Pterygota</taxon>
        <taxon>Neoptera</taxon>
        <taxon>Endopterygota</taxon>
        <taxon>Lepidoptera</taxon>
        <taxon>Glossata</taxon>
        <taxon>Ditrysia</taxon>
        <taxon>Pyraloidea</taxon>
        <taxon>Crambidae</taxon>
        <taxon>Pyraustinae</taxon>
        <taxon>Loxostege</taxon>
    </lineage>
</organism>
<dbReference type="PROSITE" id="PS50092">
    <property type="entry name" value="TSP1"/>
    <property type="match status" value="1"/>
</dbReference>
<evidence type="ECO:0000313" key="4">
    <source>
        <dbReference type="EMBL" id="KAL0820479.1"/>
    </source>
</evidence>
<comment type="caution">
    <text evidence="4">The sequence shown here is derived from an EMBL/GenBank/DDBJ whole genome shotgun (WGS) entry which is preliminary data.</text>
</comment>
<dbReference type="Proteomes" id="UP001549921">
    <property type="component" value="Unassembled WGS sequence"/>
</dbReference>
<dbReference type="SUPFAM" id="SSF82895">
    <property type="entry name" value="TSP-1 type 1 repeat"/>
    <property type="match status" value="1"/>
</dbReference>
<dbReference type="InterPro" id="IPR050439">
    <property type="entry name" value="ADAMTS_ADAMTS-like"/>
</dbReference>
<keyword evidence="2" id="KW-0964">Secreted</keyword>
<dbReference type="AlphaFoldDB" id="A0ABD0SKV3"/>
<dbReference type="InterPro" id="IPR036383">
    <property type="entry name" value="TSP1_rpt_sf"/>
</dbReference>
<feature type="non-terminal residue" evidence="4">
    <location>
        <position position="321"/>
    </location>
</feature>